<dbReference type="PANTHER" id="PTHR24379:SF121">
    <property type="entry name" value="C2H2-TYPE DOMAIN-CONTAINING PROTEIN"/>
    <property type="match status" value="1"/>
</dbReference>
<dbReference type="PROSITE" id="PS50157">
    <property type="entry name" value="ZINC_FINGER_C2H2_2"/>
    <property type="match status" value="5"/>
</dbReference>
<dbReference type="InterPro" id="IPR013087">
    <property type="entry name" value="Znf_C2H2_type"/>
</dbReference>
<reference evidence="7" key="1">
    <citation type="submission" date="2022-01" db="UniProtKB">
        <authorList>
            <consortium name="EnsemblMetazoa"/>
        </authorList>
    </citation>
    <scope>IDENTIFICATION</scope>
</reference>
<accession>A0A8I6RQC2</accession>
<feature type="domain" description="C2H2-type" evidence="6">
    <location>
        <begin position="231"/>
        <end position="258"/>
    </location>
</feature>
<dbReference type="GeneID" id="106667272"/>
<evidence type="ECO:0000256" key="5">
    <source>
        <dbReference type="PROSITE-ProRule" id="PRU00042"/>
    </source>
</evidence>
<evidence type="ECO:0000313" key="8">
    <source>
        <dbReference type="Proteomes" id="UP000494040"/>
    </source>
</evidence>
<evidence type="ECO:0000313" key="7">
    <source>
        <dbReference type="EnsemblMetazoa" id="XP_014250606.1"/>
    </source>
</evidence>
<organism evidence="7 8">
    <name type="scientific">Cimex lectularius</name>
    <name type="common">Bed bug</name>
    <name type="synonym">Acanthia lectularia</name>
    <dbReference type="NCBI Taxonomy" id="79782"/>
    <lineage>
        <taxon>Eukaryota</taxon>
        <taxon>Metazoa</taxon>
        <taxon>Ecdysozoa</taxon>
        <taxon>Arthropoda</taxon>
        <taxon>Hexapoda</taxon>
        <taxon>Insecta</taxon>
        <taxon>Pterygota</taxon>
        <taxon>Neoptera</taxon>
        <taxon>Paraneoptera</taxon>
        <taxon>Hemiptera</taxon>
        <taxon>Heteroptera</taxon>
        <taxon>Panheteroptera</taxon>
        <taxon>Cimicomorpha</taxon>
        <taxon>Cimicidae</taxon>
        <taxon>Cimex</taxon>
    </lineage>
</organism>
<feature type="domain" description="C2H2-type" evidence="6">
    <location>
        <begin position="8"/>
        <end position="35"/>
    </location>
</feature>
<name>A0A8I6RQC2_CIMLE</name>
<feature type="domain" description="C2H2-type" evidence="6">
    <location>
        <begin position="320"/>
        <end position="347"/>
    </location>
</feature>
<evidence type="ECO:0000256" key="4">
    <source>
        <dbReference type="ARBA" id="ARBA00022833"/>
    </source>
</evidence>
<dbReference type="Pfam" id="PF00096">
    <property type="entry name" value="zf-C2H2"/>
    <property type="match status" value="4"/>
</dbReference>
<keyword evidence="4" id="KW-0862">Zinc</keyword>
<dbReference type="AlphaFoldDB" id="A0A8I6RQC2"/>
<feature type="domain" description="C2H2-type" evidence="6">
    <location>
        <begin position="82"/>
        <end position="109"/>
    </location>
</feature>
<dbReference type="KEGG" id="clec:106667272"/>
<dbReference type="OMA" id="HERTYIC"/>
<evidence type="ECO:0000256" key="3">
    <source>
        <dbReference type="ARBA" id="ARBA00022771"/>
    </source>
</evidence>
<proteinExistence type="predicted"/>
<keyword evidence="1" id="KW-0479">Metal-binding</keyword>
<dbReference type="Proteomes" id="UP000494040">
    <property type="component" value="Unassembled WGS sequence"/>
</dbReference>
<protein>
    <recommendedName>
        <fullName evidence="6">C2H2-type domain-containing protein</fullName>
    </recommendedName>
</protein>
<dbReference type="InterPro" id="IPR036236">
    <property type="entry name" value="Znf_C2H2_sf"/>
</dbReference>
<feature type="domain" description="C2H2-type" evidence="6">
    <location>
        <begin position="183"/>
        <end position="210"/>
    </location>
</feature>
<evidence type="ECO:0000259" key="6">
    <source>
        <dbReference type="PROSITE" id="PS50157"/>
    </source>
</evidence>
<keyword evidence="2" id="KW-0677">Repeat</keyword>
<dbReference type="Gene3D" id="3.30.160.60">
    <property type="entry name" value="Classic Zinc Finger"/>
    <property type="match status" value="5"/>
</dbReference>
<evidence type="ECO:0000256" key="2">
    <source>
        <dbReference type="ARBA" id="ARBA00022737"/>
    </source>
</evidence>
<sequence>MGHSLGKHTCPNCGKQYTYKSGLSQHMKYECGKEAMFQCPHCPHRSKQKARRLFATSAVADSAATPISGRTGNTRRGEPGRFSCDNCKKTYRYYSGLWSHKKYECGKDPQFVCPHCPYKAKLKRNLKTHVACILTSSDFFFTPTLSRVGRSVDEFDQVFCLNLKGLRRNSSAMSAESATGAGHVCSKCGKSYRYHSGLWQHQKYECGKEPQFACTYCPYKSKLKTLPPSEYACNSCGKTYKHSGSLSKHKKYECGLEPQFSCSFCPYRSKQKAPIKSHIINKHYEEYRASLKIQICDNQNQNLTSRLGPVVRLRPKERLYECPDCPKAYRHRQSLHNHKKFECRDKPRFFCPLCSFHAKYHIHLKRHMATAHALAAGPPRTTH</sequence>
<dbReference type="RefSeq" id="XP_014250606.1">
    <property type="nucleotide sequence ID" value="XM_014395120.1"/>
</dbReference>
<dbReference type="SUPFAM" id="SSF57667">
    <property type="entry name" value="beta-beta-alpha zinc fingers"/>
    <property type="match status" value="3"/>
</dbReference>
<keyword evidence="3 5" id="KW-0863">Zinc-finger</keyword>
<dbReference type="OrthoDB" id="6628579at2759"/>
<dbReference type="EnsemblMetazoa" id="XM_014395120.1">
    <property type="protein sequence ID" value="XP_014250606.1"/>
    <property type="gene ID" value="LOC106667272"/>
</dbReference>
<dbReference type="GO" id="GO:0008270">
    <property type="term" value="F:zinc ion binding"/>
    <property type="evidence" value="ECO:0007669"/>
    <property type="project" value="UniProtKB-KW"/>
</dbReference>
<keyword evidence="8" id="KW-1185">Reference proteome</keyword>
<dbReference type="SMART" id="SM00355">
    <property type="entry name" value="ZnF_C2H2"/>
    <property type="match status" value="8"/>
</dbReference>
<evidence type="ECO:0000256" key="1">
    <source>
        <dbReference type="ARBA" id="ARBA00022723"/>
    </source>
</evidence>
<dbReference type="PANTHER" id="PTHR24379">
    <property type="entry name" value="KRAB AND ZINC FINGER DOMAIN-CONTAINING"/>
    <property type="match status" value="1"/>
</dbReference>